<name>A0ABW3BRU5_9FLAO</name>
<keyword evidence="2" id="KW-0808">Transferase</keyword>
<feature type="domain" description="Glycosyltransferase 2-like" evidence="1">
    <location>
        <begin position="38"/>
        <end position="152"/>
    </location>
</feature>
<evidence type="ECO:0000313" key="2">
    <source>
        <dbReference type="EMBL" id="MFD0835494.1"/>
    </source>
</evidence>
<comment type="caution">
    <text evidence="2">The sequence shown here is derived from an EMBL/GenBank/DDBJ whole genome shotgun (WGS) entry which is preliminary data.</text>
</comment>
<dbReference type="GO" id="GO:0016757">
    <property type="term" value="F:glycosyltransferase activity"/>
    <property type="evidence" value="ECO:0007669"/>
    <property type="project" value="UniProtKB-KW"/>
</dbReference>
<dbReference type="SUPFAM" id="SSF53448">
    <property type="entry name" value="Nucleotide-diphospho-sugar transferases"/>
    <property type="match status" value="1"/>
</dbReference>
<dbReference type="InterPro" id="IPR029044">
    <property type="entry name" value="Nucleotide-diphossugar_trans"/>
</dbReference>
<evidence type="ECO:0000259" key="1">
    <source>
        <dbReference type="Pfam" id="PF00535"/>
    </source>
</evidence>
<protein>
    <submittedName>
        <fullName evidence="2">Glycosyltransferase family A protein</fullName>
        <ecNumber evidence="2">2.4.-.-</ecNumber>
    </submittedName>
</protein>
<accession>A0ABW3BRU5</accession>
<dbReference type="InterPro" id="IPR001173">
    <property type="entry name" value="Glyco_trans_2-like"/>
</dbReference>
<sequence>MRDGVNPEKYKGEKNKCYFHRIIIPVYIPNNQEEYYSNSIEVLDACLNSLIQTINFETTAITLINNNSSEFLIQPIMVKYKAYIDKFVIYGENKGKVYPVFSEAKAAYEPFITIADADLLFFSGWESAVFEIFKDIKKAGVVSPLPLQSLALNKNNSVFFDNYFFGRIKYDKIVSDNDNDLYLKGLFNPALFNRRNRTFSWKEKQYYLKNNVTAVLGAGHFCATYRKAIFNFETEFPEMKFINGYEDIYLDEPADRNGWYRLSTAKSYAYHIGNKIDDFVLKANFDNELLLNSKIFKNIKNPSKSIVPYRIKIIFFKIIKKLMKL</sequence>
<keyword evidence="3" id="KW-1185">Reference proteome</keyword>
<dbReference type="Pfam" id="PF00535">
    <property type="entry name" value="Glycos_transf_2"/>
    <property type="match status" value="1"/>
</dbReference>
<organism evidence="2 3">
    <name type="scientific">Mariniflexile aquimaris</name>
    <dbReference type="NCBI Taxonomy" id="881009"/>
    <lineage>
        <taxon>Bacteria</taxon>
        <taxon>Pseudomonadati</taxon>
        <taxon>Bacteroidota</taxon>
        <taxon>Flavobacteriia</taxon>
        <taxon>Flavobacteriales</taxon>
        <taxon>Flavobacteriaceae</taxon>
        <taxon>Mariniflexile</taxon>
    </lineage>
</organism>
<keyword evidence="2" id="KW-0328">Glycosyltransferase</keyword>
<dbReference type="Gene3D" id="3.90.550.10">
    <property type="entry name" value="Spore Coat Polysaccharide Biosynthesis Protein SpsA, Chain A"/>
    <property type="match status" value="1"/>
</dbReference>
<reference evidence="3" key="1">
    <citation type="journal article" date="2019" name="Int. J. Syst. Evol. Microbiol.">
        <title>The Global Catalogue of Microorganisms (GCM) 10K type strain sequencing project: providing services to taxonomists for standard genome sequencing and annotation.</title>
        <authorList>
            <consortium name="The Broad Institute Genomics Platform"/>
            <consortium name="The Broad Institute Genome Sequencing Center for Infectious Disease"/>
            <person name="Wu L."/>
            <person name="Ma J."/>
        </authorList>
    </citation>
    <scope>NUCLEOTIDE SEQUENCE [LARGE SCALE GENOMIC DNA]</scope>
    <source>
        <strain evidence="3">CCUG 60529</strain>
    </source>
</reference>
<dbReference type="CDD" id="cd00761">
    <property type="entry name" value="Glyco_tranf_GTA_type"/>
    <property type="match status" value="1"/>
</dbReference>
<dbReference type="Proteomes" id="UP001597011">
    <property type="component" value="Unassembled WGS sequence"/>
</dbReference>
<dbReference type="EC" id="2.4.-.-" evidence="2"/>
<evidence type="ECO:0000313" key="3">
    <source>
        <dbReference type="Proteomes" id="UP001597011"/>
    </source>
</evidence>
<gene>
    <name evidence="2" type="ORF">ACFQ0I_06970</name>
</gene>
<proteinExistence type="predicted"/>
<dbReference type="RefSeq" id="WP_379940699.1">
    <property type="nucleotide sequence ID" value="NZ_JBHTIB010000008.1"/>
</dbReference>
<dbReference type="EMBL" id="JBHTIB010000008">
    <property type="protein sequence ID" value="MFD0835494.1"/>
    <property type="molecule type" value="Genomic_DNA"/>
</dbReference>